<dbReference type="Proteomes" id="UP000076796">
    <property type="component" value="Unassembled WGS sequence"/>
</dbReference>
<comment type="caution">
    <text evidence="12">The sequence shown here is derived from an EMBL/GenBank/DDBJ whole genome shotgun (WGS) entry which is preliminary data.</text>
</comment>
<keyword evidence="3" id="KW-1003">Cell membrane</keyword>
<dbReference type="RefSeq" id="WP_036641494.1">
    <property type="nucleotide sequence ID" value="NZ_CBCSBX010000008.1"/>
</dbReference>
<dbReference type="EMBL" id="LWMH01000002">
    <property type="protein sequence ID" value="KZS44157.1"/>
    <property type="molecule type" value="Genomic_DNA"/>
</dbReference>
<dbReference type="PROSITE" id="PS50893">
    <property type="entry name" value="ABC_TRANSPORTER_2"/>
    <property type="match status" value="1"/>
</dbReference>
<name>A0A163F4N0_9BACL</name>
<dbReference type="KEGG" id="pglu:A3958_01505"/>
<dbReference type="InterPro" id="IPR027417">
    <property type="entry name" value="P-loop_NTPase"/>
</dbReference>
<reference evidence="12" key="1">
    <citation type="journal article" date="2016" name="Genome Announc.">
        <title>Draft genomes of two strains of Paenibacillus glucanolyticus with capability to degrade lignocellulose.</title>
        <authorList>
            <person name="Mathews S.L."/>
            <person name="Pawlak J."/>
            <person name="Grunden A.M."/>
        </authorList>
    </citation>
    <scope>NUCLEOTIDE SEQUENCE [LARGE SCALE GENOMIC DNA]</scope>
    <source>
        <strain evidence="12">SLM1</strain>
    </source>
</reference>
<dbReference type="InterPro" id="IPR036640">
    <property type="entry name" value="ABC1_TM_sf"/>
</dbReference>
<dbReference type="STRING" id="59843.A3958_01505"/>
<feature type="transmembrane region" description="Helical" evidence="9">
    <location>
        <begin position="173"/>
        <end position="191"/>
    </location>
</feature>
<dbReference type="Gene3D" id="1.20.1560.10">
    <property type="entry name" value="ABC transporter type 1, transmembrane domain"/>
    <property type="match status" value="1"/>
</dbReference>
<dbReference type="CDD" id="cd18551">
    <property type="entry name" value="ABC_6TM_LmrA_like"/>
    <property type="match status" value="1"/>
</dbReference>
<dbReference type="Pfam" id="PF00005">
    <property type="entry name" value="ABC_tran"/>
    <property type="match status" value="1"/>
</dbReference>
<evidence type="ECO:0000313" key="12">
    <source>
        <dbReference type="EMBL" id="KZS44157.1"/>
    </source>
</evidence>
<evidence type="ECO:0000313" key="13">
    <source>
        <dbReference type="Proteomes" id="UP000076796"/>
    </source>
</evidence>
<feature type="transmembrane region" description="Helical" evidence="9">
    <location>
        <begin position="254"/>
        <end position="276"/>
    </location>
</feature>
<dbReference type="GO" id="GO:0016887">
    <property type="term" value="F:ATP hydrolysis activity"/>
    <property type="evidence" value="ECO:0007669"/>
    <property type="project" value="InterPro"/>
</dbReference>
<dbReference type="PROSITE" id="PS50929">
    <property type="entry name" value="ABC_TM1F"/>
    <property type="match status" value="1"/>
</dbReference>
<evidence type="ECO:0000256" key="6">
    <source>
        <dbReference type="ARBA" id="ARBA00022840"/>
    </source>
</evidence>
<keyword evidence="4 9" id="KW-0812">Transmembrane</keyword>
<evidence type="ECO:0000259" key="10">
    <source>
        <dbReference type="PROSITE" id="PS50893"/>
    </source>
</evidence>
<keyword evidence="13" id="KW-1185">Reference proteome</keyword>
<evidence type="ECO:0000256" key="2">
    <source>
        <dbReference type="ARBA" id="ARBA00022448"/>
    </source>
</evidence>
<dbReference type="SUPFAM" id="SSF52540">
    <property type="entry name" value="P-loop containing nucleoside triphosphate hydrolases"/>
    <property type="match status" value="1"/>
</dbReference>
<dbReference type="GO" id="GO:0005886">
    <property type="term" value="C:plasma membrane"/>
    <property type="evidence" value="ECO:0007669"/>
    <property type="project" value="UniProtKB-SubCell"/>
</dbReference>
<feature type="domain" description="ABC transporter" evidence="10">
    <location>
        <begin position="347"/>
        <end position="582"/>
    </location>
</feature>
<dbReference type="GO" id="GO:0015421">
    <property type="term" value="F:ABC-type oligopeptide transporter activity"/>
    <property type="evidence" value="ECO:0007669"/>
    <property type="project" value="TreeGrafter"/>
</dbReference>
<evidence type="ECO:0000256" key="9">
    <source>
        <dbReference type="SAM" id="Phobius"/>
    </source>
</evidence>
<keyword evidence="6" id="KW-0067">ATP-binding</keyword>
<organism evidence="12 13">
    <name type="scientific">Paenibacillus glucanolyticus</name>
    <dbReference type="NCBI Taxonomy" id="59843"/>
    <lineage>
        <taxon>Bacteria</taxon>
        <taxon>Bacillati</taxon>
        <taxon>Bacillota</taxon>
        <taxon>Bacilli</taxon>
        <taxon>Bacillales</taxon>
        <taxon>Paenibacillaceae</taxon>
        <taxon>Paenibacillus</taxon>
    </lineage>
</organism>
<accession>A0A163F4N0</accession>
<keyword evidence="5" id="KW-0547">Nucleotide-binding</keyword>
<feature type="transmembrane region" description="Helical" evidence="9">
    <location>
        <begin position="32"/>
        <end position="54"/>
    </location>
</feature>
<feature type="domain" description="ABC transmembrane type-1" evidence="11">
    <location>
        <begin position="35"/>
        <end position="314"/>
    </location>
</feature>
<dbReference type="InterPro" id="IPR003593">
    <property type="entry name" value="AAA+_ATPase"/>
</dbReference>
<dbReference type="InterPro" id="IPR011527">
    <property type="entry name" value="ABC1_TM_dom"/>
</dbReference>
<dbReference type="AlphaFoldDB" id="A0A163F4N0"/>
<dbReference type="OrthoDB" id="9770415at2"/>
<feature type="transmembrane region" description="Helical" evidence="9">
    <location>
        <begin position="74"/>
        <end position="97"/>
    </location>
</feature>
<protein>
    <submittedName>
        <fullName evidence="12">Multidrug ABC transporter permease</fullName>
    </submittedName>
</protein>
<dbReference type="SUPFAM" id="SSF90123">
    <property type="entry name" value="ABC transporter transmembrane region"/>
    <property type="match status" value="1"/>
</dbReference>
<evidence type="ECO:0000256" key="4">
    <source>
        <dbReference type="ARBA" id="ARBA00022692"/>
    </source>
</evidence>
<dbReference type="GO" id="GO:0005524">
    <property type="term" value="F:ATP binding"/>
    <property type="evidence" value="ECO:0007669"/>
    <property type="project" value="UniProtKB-KW"/>
</dbReference>
<dbReference type="Gene3D" id="3.40.50.300">
    <property type="entry name" value="P-loop containing nucleotide triphosphate hydrolases"/>
    <property type="match status" value="1"/>
</dbReference>
<sequence length="588" mass="65217">MEQTVEEEKGKVTKTTIRYFIQLLRSAGIPKLVLFLAILLSMVGAVTGLVVPLITGQLIDNFAADSFNVRTVGFLAILFLLEAVASGLSYYMLAFVGNQTVNKIRKRLWSKVLALPVPFFDKHRSADTMSRVANDTNEVKTLITDHLIAFCSNLLTVIGAVAILFYLDWRMTLIILIAVPVGFGILMPIGGKMYKISISMYGQLAQLSAMLTQVIGEIRLVKASNAERKEEKSGYDDMDSLYRFGMKEAKINSVLIPLMSMVMVVLLVVIIGYGGVRVSSGALSAGELVSFILLLFQIMFPFSQFATFYSQLQKVMAATERLRLILEFKPETDDRAIRLAPQGHRNIEFKKVGFAYHEGETILSDVSFAIPAKKVTALVGPSGSGKTTVFSLIERFYTPSGGEIWFGSDEIRDYTLDSWRRKLGYVSQDSPLMTGTIRDNIVYGREEPVSEEEIAEAARLAYAEGFIEALPRGYDTEVGERGIQLSGGQRQRIAIARALLRKPDILLLDEATASLDSDSEHEVQKALNNLMVERTTVVIAHRLSTVVEADQIIVLEKGHITGSGTHEELIESHPSYVEWAKKQFQTGE</sequence>
<dbReference type="InterPro" id="IPR017871">
    <property type="entry name" value="ABC_transporter-like_CS"/>
</dbReference>
<evidence type="ECO:0000256" key="3">
    <source>
        <dbReference type="ARBA" id="ARBA00022475"/>
    </source>
</evidence>
<proteinExistence type="predicted"/>
<feature type="transmembrane region" description="Helical" evidence="9">
    <location>
        <begin position="288"/>
        <end position="309"/>
    </location>
</feature>
<dbReference type="PROSITE" id="PS00211">
    <property type="entry name" value="ABC_TRANSPORTER_1"/>
    <property type="match status" value="1"/>
</dbReference>
<keyword evidence="8 9" id="KW-0472">Membrane</keyword>
<evidence type="ECO:0000256" key="5">
    <source>
        <dbReference type="ARBA" id="ARBA00022741"/>
    </source>
</evidence>
<dbReference type="PANTHER" id="PTHR43394">
    <property type="entry name" value="ATP-DEPENDENT PERMEASE MDL1, MITOCHONDRIAL"/>
    <property type="match status" value="1"/>
</dbReference>
<dbReference type="FunFam" id="3.40.50.300:FF:000221">
    <property type="entry name" value="Multidrug ABC transporter ATP-binding protein"/>
    <property type="match status" value="1"/>
</dbReference>
<evidence type="ECO:0000259" key="11">
    <source>
        <dbReference type="PROSITE" id="PS50929"/>
    </source>
</evidence>
<dbReference type="InterPro" id="IPR003439">
    <property type="entry name" value="ABC_transporter-like_ATP-bd"/>
</dbReference>
<dbReference type="PANTHER" id="PTHR43394:SF1">
    <property type="entry name" value="ATP-BINDING CASSETTE SUB-FAMILY B MEMBER 10, MITOCHONDRIAL"/>
    <property type="match status" value="1"/>
</dbReference>
<dbReference type="InterPro" id="IPR039421">
    <property type="entry name" value="Type_1_exporter"/>
</dbReference>
<feature type="transmembrane region" description="Helical" evidence="9">
    <location>
        <begin position="147"/>
        <end position="167"/>
    </location>
</feature>
<keyword evidence="2" id="KW-0813">Transport</keyword>
<keyword evidence="7 9" id="KW-1133">Transmembrane helix</keyword>
<dbReference type="GeneID" id="97554263"/>
<evidence type="ECO:0000256" key="7">
    <source>
        <dbReference type="ARBA" id="ARBA00022989"/>
    </source>
</evidence>
<gene>
    <name evidence="12" type="ORF">AWU65_29245</name>
</gene>
<comment type="subcellular location">
    <subcellularLocation>
        <location evidence="1">Cell membrane</location>
        <topology evidence="1">Multi-pass membrane protein</topology>
    </subcellularLocation>
</comment>
<dbReference type="SMART" id="SM00382">
    <property type="entry name" value="AAA"/>
    <property type="match status" value="1"/>
</dbReference>
<dbReference type="Pfam" id="PF00664">
    <property type="entry name" value="ABC_membrane"/>
    <property type="match status" value="1"/>
</dbReference>
<evidence type="ECO:0000256" key="1">
    <source>
        <dbReference type="ARBA" id="ARBA00004651"/>
    </source>
</evidence>
<evidence type="ECO:0000256" key="8">
    <source>
        <dbReference type="ARBA" id="ARBA00023136"/>
    </source>
</evidence>